<name>A0A1M4S7H6_9LACT</name>
<gene>
    <name evidence="2" type="ORF">SAMN02745249_00087</name>
</gene>
<keyword evidence="1" id="KW-0812">Transmembrane</keyword>
<dbReference type="EMBL" id="FQUF01000002">
    <property type="protein sequence ID" value="SHE27987.1"/>
    <property type="molecule type" value="Genomic_DNA"/>
</dbReference>
<reference evidence="2 3" key="1">
    <citation type="submission" date="2016-11" db="EMBL/GenBank/DDBJ databases">
        <authorList>
            <person name="Jaros S."/>
            <person name="Januszkiewicz K."/>
            <person name="Wedrychowicz H."/>
        </authorList>
    </citation>
    <scope>NUCLEOTIDE SEQUENCE [LARGE SCALE GENOMIC DNA]</scope>
    <source>
        <strain evidence="2 3">DSM 15692</strain>
    </source>
</reference>
<proteinExistence type="predicted"/>
<evidence type="ECO:0000313" key="2">
    <source>
        <dbReference type="EMBL" id="SHE27987.1"/>
    </source>
</evidence>
<feature type="transmembrane region" description="Helical" evidence="1">
    <location>
        <begin position="10"/>
        <end position="27"/>
    </location>
</feature>
<sequence>MKKTINRAKLLNPIVLVIYTIACYYLAQLARYGGISRRVPIIIATFILLFSWFIYAIYKTRKQKDTQQTQKPDEKFMKIIRLWSYIAPLLIGGITLSTGYHIYQSSIPYNGKLSWYLQEFNSEREVAFERNNIYKDGLNGLVEVVSEEVDLPEELYIAEDVSLTFTSDGEITDFYGFLYGEDESGGTDTYLITYDENKSDQLEIHLDNYVDTTYDEDKKFQPLLNGLNTTAVYELFGDQTDKTLILSYGGFETRTDNFELTRYYDENGLVDRIRPRREIHVGYSFVIYFENLGSDFPTYFISYDPELIQEFDEQRALEEAQANDPNYFSEEEIAEETFLNEEVGYQLVILDAMTGSRYYGLRHTTDGGQNWNMLNSDPFLGSTGVADGIHFIDENLGFAILSHNGGANANLFRTADGGQTFERVELPPVIVEQNDSEFEPFDYPELPYEENNQLILYVNQGIDGDYLNNARARYVSDDNGSTFEFIEIE</sequence>
<evidence type="ECO:0000313" key="3">
    <source>
        <dbReference type="Proteomes" id="UP000184128"/>
    </source>
</evidence>
<dbReference type="RefSeq" id="WP_084136557.1">
    <property type="nucleotide sequence ID" value="NZ_FQUF01000002.1"/>
</dbReference>
<dbReference type="AlphaFoldDB" id="A0A1M4S7H6"/>
<dbReference type="Gene3D" id="2.130.10.10">
    <property type="entry name" value="YVTN repeat-like/Quinoprotein amine dehydrogenase"/>
    <property type="match status" value="1"/>
</dbReference>
<feature type="transmembrane region" description="Helical" evidence="1">
    <location>
        <begin position="79"/>
        <end position="103"/>
    </location>
</feature>
<dbReference type="STRING" id="1121025.SAMN02745249_00087"/>
<dbReference type="SUPFAM" id="SSF50939">
    <property type="entry name" value="Sialidases"/>
    <property type="match status" value="1"/>
</dbReference>
<organism evidence="2 3">
    <name type="scientific">Atopostipes suicloacalis DSM 15692</name>
    <dbReference type="NCBI Taxonomy" id="1121025"/>
    <lineage>
        <taxon>Bacteria</taxon>
        <taxon>Bacillati</taxon>
        <taxon>Bacillota</taxon>
        <taxon>Bacilli</taxon>
        <taxon>Lactobacillales</taxon>
        <taxon>Carnobacteriaceae</taxon>
        <taxon>Atopostipes</taxon>
    </lineage>
</organism>
<feature type="transmembrane region" description="Helical" evidence="1">
    <location>
        <begin position="39"/>
        <end position="58"/>
    </location>
</feature>
<dbReference type="InterPro" id="IPR036278">
    <property type="entry name" value="Sialidase_sf"/>
</dbReference>
<accession>A0A1M4S7H6</accession>
<keyword evidence="3" id="KW-1185">Reference proteome</keyword>
<dbReference type="InterPro" id="IPR015943">
    <property type="entry name" value="WD40/YVTN_repeat-like_dom_sf"/>
</dbReference>
<keyword evidence="1" id="KW-1133">Transmembrane helix</keyword>
<evidence type="ECO:0000256" key="1">
    <source>
        <dbReference type="SAM" id="Phobius"/>
    </source>
</evidence>
<keyword evidence="1" id="KW-0472">Membrane</keyword>
<dbReference type="Proteomes" id="UP000184128">
    <property type="component" value="Unassembled WGS sequence"/>
</dbReference>
<dbReference type="OrthoDB" id="1701846at2"/>
<protein>
    <recommendedName>
        <fullName evidence="4">Glycosyl hydrolase</fullName>
    </recommendedName>
</protein>
<evidence type="ECO:0008006" key="4">
    <source>
        <dbReference type="Google" id="ProtNLM"/>
    </source>
</evidence>